<feature type="chain" id="PRO_5002027522" evidence="1">
    <location>
        <begin position="18"/>
        <end position="193"/>
    </location>
</feature>
<accession>A0A0A7CPD0</accession>
<evidence type="ECO:0000313" key="2">
    <source>
        <dbReference type="EMBL" id="AIG56299.1"/>
    </source>
</evidence>
<dbReference type="OrthoDB" id="72305at2759"/>
<protein>
    <submittedName>
        <fullName evidence="2">Secreted protein</fullName>
    </submittedName>
</protein>
<dbReference type="Proteomes" id="UP000243579">
    <property type="component" value="Unassembled WGS sequence"/>
</dbReference>
<dbReference type="PROSITE" id="PS50231">
    <property type="entry name" value="RICIN_B_LECTIN"/>
    <property type="match status" value="1"/>
</dbReference>
<reference evidence="2 4" key="1">
    <citation type="journal article" date="2014" name="Genome Biol. Evol.">
        <title>The secreted proteins of Achlya hypogyna and Thraustotheca clavata identify the ancestral oomycete secretome and reveal gene acquisitions by horizontal gene transfer.</title>
        <authorList>
            <person name="Misner I."/>
            <person name="Blouin N."/>
            <person name="Leonard G."/>
            <person name="Richards T.A."/>
            <person name="Lane C.E."/>
        </authorList>
    </citation>
    <scope>NUCLEOTIDE SEQUENCE</scope>
    <source>
        <strain evidence="2 4">ATCC 48635</strain>
    </source>
</reference>
<sequence length="193" mass="20820">MQIVAPLLIAMAAVTGAQVHKRTSGNAPDVFDMFDGGNLEGGMVGGVEGEVAGRVNILHGDDRMLRNNGDGLETVSYNATATKLNGAVWIYNPSWKLFLNSLNNELSCLDAFKGDDGQLYVHTYACAKWNPDASEATQDNQIWDADPLANFTTIAHAAHTGFCLSQSGWENARMAPCNTSDPAQLFELRDSPK</sequence>
<evidence type="ECO:0000256" key="1">
    <source>
        <dbReference type="SAM" id="SignalP"/>
    </source>
</evidence>
<organism evidence="2">
    <name type="scientific">Achlya hypogyna</name>
    <name type="common">Oomycete</name>
    <name type="synonym">Protoachlya hypogyna</name>
    <dbReference type="NCBI Taxonomy" id="1202772"/>
    <lineage>
        <taxon>Eukaryota</taxon>
        <taxon>Sar</taxon>
        <taxon>Stramenopiles</taxon>
        <taxon>Oomycota</taxon>
        <taxon>Saprolegniomycetes</taxon>
        <taxon>Saprolegniales</taxon>
        <taxon>Achlyaceae</taxon>
        <taxon>Achlya</taxon>
    </lineage>
</organism>
<keyword evidence="1" id="KW-0732">Signal</keyword>
<dbReference type="Gene3D" id="2.80.10.50">
    <property type="match status" value="1"/>
</dbReference>
<dbReference type="EMBL" id="KM038838">
    <property type="protein sequence ID" value="AIG56299.1"/>
    <property type="molecule type" value="Genomic_DNA"/>
</dbReference>
<dbReference type="SUPFAM" id="SSF50370">
    <property type="entry name" value="Ricin B-like lectins"/>
    <property type="match status" value="1"/>
</dbReference>
<evidence type="ECO:0000313" key="4">
    <source>
        <dbReference type="Proteomes" id="UP000243579"/>
    </source>
</evidence>
<dbReference type="EMBL" id="JNBR01001648">
    <property type="protein sequence ID" value="OQR85581.1"/>
    <property type="molecule type" value="Genomic_DNA"/>
</dbReference>
<proteinExistence type="predicted"/>
<feature type="signal peptide" evidence="1">
    <location>
        <begin position="1"/>
        <end position="17"/>
    </location>
</feature>
<evidence type="ECO:0000313" key="3">
    <source>
        <dbReference type="EMBL" id="OQR85581.1"/>
    </source>
</evidence>
<dbReference type="InterPro" id="IPR035992">
    <property type="entry name" value="Ricin_B-like_lectins"/>
</dbReference>
<name>A0A0A7CPD0_ACHHY</name>
<dbReference type="AlphaFoldDB" id="A0A0A7CPD0"/>
<gene>
    <name evidence="3" type="ORF">ACHHYP_11644</name>
</gene>
<keyword evidence="4" id="KW-1185">Reference proteome</keyword>